<dbReference type="InterPro" id="IPR033428">
    <property type="entry name" value="DUF5118"/>
</dbReference>
<organism evidence="6 7">
    <name type="scientific">Myroides odoratimimus</name>
    <dbReference type="NCBI Taxonomy" id="76832"/>
    <lineage>
        <taxon>Bacteria</taxon>
        <taxon>Pseudomonadati</taxon>
        <taxon>Bacteroidota</taxon>
        <taxon>Flavobacteriia</taxon>
        <taxon>Flavobacteriales</taxon>
        <taxon>Flavobacteriaceae</taxon>
        <taxon>Myroides</taxon>
    </lineage>
</organism>
<dbReference type="RefSeq" id="WP_039328893.1">
    <property type="nucleotide sequence ID" value="NZ_BCMQ01000020.1"/>
</dbReference>
<dbReference type="InterPro" id="IPR033413">
    <property type="entry name" value="DUF5117"/>
</dbReference>
<proteinExistence type="predicted"/>
<feature type="domain" description="DUF5118" evidence="5">
    <location>
        <begin position="52"/>
        <end position="99"/>
    </location>
</feature>
<evidence type="ECO:0000259" key="3">
    <source>
        <dbReference type="Pfam" id="PF16313"/>
    </source>
</evidence>
<sequence>MDKNTVKLSISALIFSYCLAQVPPAYAAKKKNTPKTEKTVTTEKDSTDSKKNNYADLIKKGVYTKGMFNTIQVKTDIYFEIPDSLLNRQFLIVNKLSQVPLEVNDAGANTGMNYENKLITFHKDTIAKKVWVKTITPRVSSPADDAITKSVKTNFIESVLEVFDIEAQSPDSTATVIKVNKVFDGNQKSFNDVLNGLGLPTSIKTNLSYIEGVKTFPENIVVKSLLTTSVNEGSGDLPVSLGVTSNIVLLSEKPMQPRIADKRVGYFTEKHWFFSDAQHKMKEQEFITKWRMEPKEEDVEKYLRGELVEPKKPIVYYIDPATPPQWRAKIIAGVHDWQVAFEKAGFKNAIIAKEPTEEDKDFDIDDVRYSVITYAASPKSNAMGPSVIDPRSGEIIESDIIWWHNVMTSVHSWMRIQTGPIDPKARANKFTDEHMGEAIRFVSSHEVGHTFGLKHNMGSSYAFPVDSLRSKEFTDKMGGTAPSIMDYARYNYVAQPEDGVTAITPQIGLYDKYAIEWGYRWYPNQEEEKTALRKMIEDHQDDPMYFYGEQQSSLNIVDPRSQSEDLGDDAMKASEYGLKNLKIVVDNIIPWTYEEGEDYYEAGKLYMGAIGQWQMYNQHVLNNIGGVYLNHAVYGNNKKAYEPVPYEKQKRAVEYLAKNALQIPTWLFFNEVVENTYSLKDSPVGPFEYSPYSLARELQYSTLYYTLMDERLLRLLENEVQQVELGKEKNFTINDLFSMLNSEIFAPTKKGKSLSILERMTQKNYVDALIIDVNKLFEKTSKKGLLTAHSLQFPTLCNHVEEDNKLRNINYTVMKRVSEVTSYKKSELMNIKNILNKKKNNGDKATRAHYADLINRINEALNL</sequence>
<gene>
    <name evidence="6" type="ORF">AS202_09035</name>
</gene>
<dbReference type="GO" id="GO:0008237">
    <property type="term" value="F:metallopeptidase activity"/>
    <property type="evidence" value="ECO:0007669"/>
    <property type="project" value="UniProtKB-KW"/>
</dbReference>
<dbReference type="SUPFAM" id="SSF55486">
    <property type="entry name" value="Metalloproteases ('zincins'), catalytic domain"/>
    <property type="match status" value="1"/>
</dbReference>
<reference evidence="6 7" key="1">
    <citation type="journal article" date="2016" name="J. Zhejiang Univ. Sci. B">
        <title>Antibiotic resistance mechanisms of Myroides sp.</title>
        <authorList>
            <person name="Hu S."/>
            <person name="Yuan S."/>
            <person name="Qu H."/>
            <person name="Jiang T."/>
            <person name="Zhou Y."/>
            <person name="Wang M."/>
            <person name="Ming D."/>
        </authorList>
    </citation>
    <scope>NUCLEOTIDE SEQUENCE [LARGE SCALE GENOMIC DNA]</scope>
    <source>
        <strain evidence="6 7">PR63039</strain>
    </source>
</reference>
<feature type="signal peptide" evidence="2">
    <location>
        <begin position="1"/>
        <end position="27"/>
    </location>
</feature>
<feature type="domain" description="DUF5117" evidence="4">
    <location>
        <begin position="111"/>
        <end position="295"/>
    </location>
</feature>
<dbReference type="eggNOG" id="COG5549">
    <property type="taxonomic scope" value="Bacteria"/>
</dbReference>
<feature type="domain" description="EcxA zinc-binding" evidence="3">
    <location>
        <begin position="428"/>
        <end position="750"/>
    </location>
</feature>
<dbReference type="PANTHER" id="PTHR38478">
    <property type="entry name" value="PEPTIDASE M1A AND M12B"/>
    <property type="match status" value="1"/>
</dbReference>
<dbReference type="EMBL" id="CP013690">
    <property type="protein sequence ID" value="ALU26284.1"/>
    <property type="molecule type" value="Genomic_DNA"/>
</dbReference>
<feature type="compositionally biased region" description="Basic and acidic residues" evidence="1">
    <location>
        <begin position="34"/>
        <end position="49"/>
    </location>
</feature>
<dbReference type="CDD" id="cd04276">
    <property type="entry name" value="ZnMc_MMP_like_2"/>
    <property type="match status" value="1"/>
</dbReference>
<feature type="region of interest" description="Disordered" evidence="1">
    <location>
        <begin position="30"/>
        <end position="49"/>
    </location>
</feature>
<name>A0A0S7ECR7_9FLAO</name>
<evidence type="ECO:0000256" key="1">
    <source>
        <dbReference type="SAM" id="MobiDB-lite"/>
    </source>
</evidence>
<keyword evidence="6" id="KW-0378">Hydrolase</keyword>
<evidence type="ECO:0000313" key="6">
    <source>
        <dbReference type="EMBL" id="ALU26284.1"/>
    </source>
</evidence>
<evidence type="ECO:0000313" key="7">
    <source>
        <dbReference type="Proteomes" id="UP000069030"/>
    </source>
</evidence>
<dbReference type="GeneID" id="66974946"/>
<dbReference type="Pfam" id="PF17162">
    <property type="entry name" value="DUF5118"/>
    <property type="match status" value="1"/>
</dbReference>
<protein>
    <submittedName>
        <fullName evidence="6">Metalloprotease</fullName>
    </submittedName>
</protein>
<dbReference type="InterPro" id="IPR032534">
    <property type="entry name" value="EcxA_zinc-bd"/>
</dbReference>
<evidence type="ECO:0000259" key="4">
    <source>
        <dbReference type="Pfam" id="PF17148"/>
    </source>
</evidence>
<dbReference type="AlphaFoldDB" id="A0A0S7ECR7"/>
<evidence type="ECO:0000256" key="2">
    <source>
        <dbReference type="SAM" id="SignalP"/>
    </source>
</evidence>
<dbReference type="KEGG" id="mod:AS202_09035"/>
<dbReference type="Pfam" id="PF16313">
    <property type="entry name" value="DUF4953"/>
    <property type="match status" value="1"/>
</dbReference>
<dbReference type="Pfam" id="PF17148">
    <property type="entry name" value="DUF5117"/>
    <property type="match status" value="1"/>
</dbReference>
<accession>A0A0S7ECR7</accession>
<keyword evidence="6" id="KW-0645">Protease</keyword>
<evidence type="ECO:0000259" key="5">
    <source>
        <dbReference type="Pfam" id="PF17162"/>
    </source>
</evidence>
<keyword evidence="6" id="KW-0482">Metalloprotease</keyword>
<dbReference type="PANTHER" id="PTHR38478:SF1">
    <property type="entry name" value="ZINC DEPENDENT METALLOPROTEASE DOMAIN LIPOPROTEIN"/>
    <property type="match status" value="1"/>
</dbReference>
<keyword evidence="2" id="KW-0732">Signal</keyword>
<feature type="chain" id="PRO_5043825633" evidence="2">
    <location>
        <begin position="28"/>
        <end position="863"/>
    </location>
</feature>
<dbReference type="InterPro" id="IPR034032">
    <property type="entry name" value="Zn_MMP-like_bac"/>
</dbReference>
<dbReference type="Proteomes" id="UP000069030">
    <property type="component" value="Chromosome"/>
</dbReference>